<evidence type="ECO:0000313" key="9">
    <source>
        <dbReference type="EMBL" id="KAH0573132.1"/>
    </source>
</evidence>
<dbReference type="OrthoDB" id="419508at2759"/>
<evidence type="ECO:0000256" key="1">
    <source>
        <dbReference type="ARBA" id="ARBA00007835"/>
    </source>
</evidence>
<comment type="similarity">
    <text evidence="1 7">Belongs to the phospholipase B-like family.</text>
</comment>
<keyword evidence="10" id="KW-1185">Reference proteome</keyword>
<name>V6LCA6_9EUKA</name>
<gene>
    <name evidence="8" type="ORF">SS50377_18704</name>
    <name evidence="9" type="ORF">SS50377_25251</name>
</gene>
<keyword evidence="4 7" id="KW-0442">Lipid degradation</keyword>
<proteinExistence type="inferred from homology"/>
<keyword evidence="3 7" id="KW-0378">Hydrolase</keyword>
<evidence type="ECO:0000256" key="4">
    <source>
        <dbReference type="ARBA" id="ARBA00022963"/>
    </source>
</evidence>
<evidence type="ECO:0000256" key="7">
    <source>
        <dbReference type="RuleBase" id="RU364138"/>
    </source>
</evidence>
<dbReference type="GO" id="GO:0009395">
    <property type="term" value="P:phospholipid catabolic process"/>
    <property type="evidence" value="ECO:0007669"/>
    <property type="project" value="TreeGrafter"/>
</dbReference>
<dbReference type="EMBL" id="AUWU02000005">
    <property type="protein sequence ID" value="KAH0573132.1"/>
    <property type="molecule type" value="Genomic_DNA"/>
</dbReference>
<dbReference type="EMBL" id="KI546167">
    <property type="protein sequence ID" value="EST41868.1"/>
    <property type="molecule type" value="Genomic_DNA"/>
</dbReference>
<dbReference type="PANTHER" id="PTHR12370:SF3">
    <property type="entry name" value="PHOSPHOLIPASE B-LIKE 2-RELATED"/>
    <property type="match status" value="1"/>
</dbReference>
<dbReference type="Gene3D" id="3.60.60.30">
    <property type="match status" value="1"/>
</dbReference>
<sequence length="533" mass="61816">MLFLAFAKLQRYCVYREPLDVKPCKVNAFNDNIGVILDVDLELNSTGWMTFKSNSNPELPARYQSYYVGYAEGKLFQHHIWNHHMNVKDWFLHSYLPFPDFPEELNTFFRQNLAWTRSNIGKFARDRFWKEVGNTMYHFDGMVLGYQQACSKAEYMSELDLYIYVSSGDLLDVVEFALPTMRPNWKNMTQEMKETWAQMRDHCSGLVRVSNDTIYLSQTAWFFYGSMTRVWKEYEFNYSSSAASKISFSSYPGFSYSFDDFYATDSGIMFFETTNNIYNTDLYNLCSPKSVLTWIRSQVAGRAAKTAPDFIQLIRRFNSGTYNNQWVVVDLNKFKEKAEKDVMWVLEQVPGRTAAYDGTEQLLKDGYFGSFNIPSLKNVRKVSGYEPMAEADPSDDYDATPRNLIFQRDAPKVDSLEKMQHLMRYNDYLHDALSLDMQGNPEPGFAISSRYDQRPGDRAKCFGGFDNKIGMFNRRTGEYLALIVSSPTNQTESAPLWAFKGDMYCPRRGLPDGPYNYPSITVPLELKLRKQPE</sequence>
<dbReference type="VEuPathDB" id="GiardiaDB:SS50377_25251"/>
<dbReference type="GO" id="GO:0005576">
    <property type="term" value="C:extracellular region"/>
    <property type="evidence" value="ECO:0007669"/>
    <property type="project" value="TreeGrafter"/>
</dbReference>
<dbReference type="InterPro" id="IPR007000">
    <property type="entry name" value="PLipase_B-like"/>
</dbReference>
<evidence type="ECO:0000256" key="2">
    <source>
        <dbReference type="ARBA" id="ARBA00022729"/>
    </source>
</evidence>
<evidence type="ECO:0000256" key="5">
    <source>
        <dbReference type="ARBA" id="ARBA00023098"/>
    </source>
</evidence>
<keyword evidence="2" id="KW-0732">Signal</keyword>
<evidence type="ECO:0000313" key="8">
    <source>
        <dbReference type="EMBL" id="EST41868.1"/>
    </source>
</evidence>
<dbReference type="GO" id="GO:0004620">
    <property type="term" value="F:phospholipase activity"/>
    <property type="evidence" value="ECO:0007669"/>
    <property type="project" value="InterPro"/>
</dbReference>
<comment type="function">
    <text evidence="7">Putative phospholipase.</text>
</comment>
<evidence type="ECO:0000313" key="10">
    <source>
        <dbReference type="Proteomes" id="UP000018208"/>
    </source>
</evidence>
<dbReference type="Pfam" id="PF04916">
    <property type="entry name" value="Phospholip_B"/>
    <property type="match status" value="1"/>
</dbReference>
<reference evidence="9" key="2">
    <citation type="submission" date="2020-12" db="EMBL/GenBank/DDBJ databases">
        <title>New Spironucleus salmonicida genome in near-complete chromosomes.</title>
        <authorList>
            <person name="Xu F."/>
            <person name="Kurt Z."/>
            <person name="Jimenez-Gonzalez A."/>
            <person name="Astvaldsson A."/>
            <person name="Andersson J.O."/>
            <person name="Svard S.G."/>
        </authorList>
    </citation>
    <scope>NUCLEOTIDE SEQUENCE</scope>
    <source>
        <strain evidence="9">ATCC 50377</strain>
    </source>
</reference>
<dbReference type="PANTHER" id="PTHR12370">
    <property type="entry name" value="PHOSPHOLIPASE B-RELATED"/>
    <property type="match status" value="1"/>
</dbReference>
<dbReference type="AlphaFoldDB" id="V6LCA6"/>
<protein>
    <recommendedName>
        <fullName evidence="7">Phospholipase B-like</fullName>
        <ecNumber evidence="7">3.1.1.-</ecNumber>
    </recommendedName>
</protein>
<reference evidence="8 9" key="1">
    <citation type="journal article" date="2014" name="PLoS Genet.">
        <title>The Genome of Spironucleus salmonicida Highlights a Fish Pathogen Adapted to Fluctuating Environments.</title>
        <authorList>
            <person name="Xu F."/>
            <person name="Jerlstrom-Hultqvist J."/>
            <person name="Einarsson E."/>
            <person name="Astvaldsson A."/>
            <person name="Svard S.G."/>
            <person name="Andersson J.O."/>
        </authorList>
    </citation>
    <scope>NUCLEOTIDE SEQUENCE</scope>
    <source>
        <strain evidence="9">ATCC 50377</strain>
    </source>
</reference>
<keyword evidence="5 7" id="KW-0443">Lipid metabolism</keyword>
<dbReference type="Proteomes" id="UP000018208">
    <property type="component" value="Unassembled WGS sequence"/>
</dbReference>
<organism evidence="8">
    <name type="scientific">Spironucleus salmonicida</name>
    <dbReference type="NCBI Taxonomy" id="348837"/>
    <lineage>
        <taxon>Eukaryota</taxon>
        <taxon>Metamonada</taxon>
        <taxon>Diplomonadida</taxon>
        <taxon>Hexamitidae</taxon>
        <taxon>Hexamitinae</taxon>
        <taxon>Spironucleus</taxon>
    </lineage>
</organism>
<dbReference type="EC" id="3.1.1.-" evidence="7"/>
<accession>V6LCA6</accession>
<evidence type="ECO:0000256" key="6">
    <source>
        <dbReference type="ARBA" id="ARBA00023180"/>
    </source>
</evidence>
<keyword evidence="6" id="KW-0325">Glycoprotein</keyword>
<evidence type="ECO:0000256" key="3">
    <source>
        <dbReference type="ARBA" id="ARBA00022801"/>
    </source>
</evidence>